<gene>
    <name evidence="2" type="ORF">V5O48_014754</name>
</gene>
<feature type="region of interest" description="Disordered" evidence="1">
    <location>
        <begin position="85"/>
        <end position="117"/>
    </location>
</feature>
<dbReference type="Gene3D" id="3.60.130.30">
    <property type="match status" value="1"/>
</dbReference>
<sequence length="499" mass="55754">MSSVVERGFTRRLRNGKTFSQVALPNICFEELVVPAVERDDRVWEEAGEERDNPEEEGVCLAGDWLAQEDELTLASSSAVKLEDIPLNSDPKKRPLEEELQPARKQSRTNAKRAKRRRGDFDGYEIRVQTNPRPHSEPVATVVAPESLPAKADACSAKNVAFNGEFKNSSKIYTLEELQQMGFRVIGWDGRAAVPILDRNGRVIAVLAGRPADDSYVEDALAFHDDILARRSKFIGRHASQARGHFPAQAAGVSYGTGQPYPMRRRNDKFGETVEELLGTPGAQRIASYQSGRQPMSSSLPIGVSNREFLASYSRWSPDNYSRYSDAKDFIQMHEKTCNQRWNFERSVFAAATINFGPRTRTFKHRDVQNAPFGWCAVTALGRFNSALGGHLVLWDLGLVLEFPPGSTILLPSATIAHSNVPIAEHETRTSFTQYSAGALFRWVESGGRDLEQLRKADRKAFNENRCAQQDGNFIERGIARFSTLESLVTRGFIKVEDA</sequence>
<evidence type="ECO:0000313" key="2">
    <source>
        <dbReference type="EMBL" id="KAL0567239.1"/>
    </source>
</evidence>
<organism evidence="2 3">
    <name type="scientific">Marasmius crinis-equi</name>
    <dbReference type="NCBI Taxonomy" id="585013"/>
    <lineage>
        <taxon>Eukaryota</taxon>
        <taxon>Fungi</taxon>
        <taxon>Dikarya</taxon>
        <taxon>Basidiomycota</taxon>
        <taxon>Agaricomycotina</taxon>
        <taxon>Agaricomycetes</taxon>
        <taxon>Agaricomycetidae</taxon>
        <taxon>Agaricales</taxon>
        <taxon>Marasmiineae</taxon>
        <taxon>Marasmiaceae</taxon>
        <taxon>Marasmius</taxon>
    </lineage>
</organism>
<protein>
    <submittedName>
        <fullName evidence="2">Uncharacterized protein</fullName>
    </submittedName>
</protein>
<evidence type="ECO:0000313" key="3">
    <source>
        <dbReference type="Proteomes" id="UP001465976"/>
    </source>
</evidence>
<feature type="compositionally biased region" description="Basic residues" evidence="1">
    <location>
        <begin position="105"/>
        <end position="117"/>
    </location>
</feature>
<dbReference type="Proteomes" id="UP001465976">
    <property type="component" value="Unassembled WGS sequence"/>
</dbReference>
<keyword evidence="3" id="KW-1185">Reference proteome</keyword>
<name>A0ABR3EWE5_9AGAR</name>
<reference evidence="2 3" key="1">
    <citation type="submission" date="2024-02" db="EMBL/GenBank/DDBJ databases">
        <title>A draft genome for the cacao thread blight pathogen Marasmius crinis-equi.</title>
        <authorList>
            <person name="Cohen S.P."/>
            <person name="Baruah I.K."/>
            <person name="Amoako-Attah I."/>
            <person name="Bukari Y."/>
            <person name="Meinhardt L.W."/>
            <person name="Bailey B.A."/>
        </authorList>
    </citation>
    <scope>NUCLEOTIDE SEQUENCE [LARGE SCALE GENOMIC DNA]</scope>
    <source>
        <strain evidence="2 3">GH-76</strain>
    </source>
</reference>
<evidence type="ECO:0000256" key="1">
    <source>
        <dbReference type="SAM" id="MobiDB-lite"/>
    </source>
</evidence>
<accession>A0ABR3EWE5</accession>
<proteinExistence type="predicted"/>
<comment type="caution">
    <text evidence="2">The sequence shown here is derived from an EMBL/GenBank/DDBJ whole genome shotgun (WGS) entry which is preliminary data.</text>
</comment>
<dbReference type="EMBL" id="JBAHYK010001639">
    <property type="protein sequence ID" value="KAL0567239.1"/>
    <property type="molecule type" value="Genomic_DNA"/>
</dbReference>